<dbReference type="OrthoDB" id="9772090at2"/>
<dbReference type="RefSeq" id="WP_074835670.1">
    <property type="nucleotide sequence ID" value="NZ_FOAT01000020.1"/>
</dbReference>
<name>A0A1H7PBZ8_RUMAL</name>
<dbReference type="Proteomes" id="UP000186015">
    <property type="component" value="Unassembled WGS sequence"/>
</dbReference>
<gene>
    <name evidence="2" type="ORF">SAMN05216469_12038</name>
</gene>
<dbReference type="Pfam" id="PF18754">
    <property type="entry name" value="Nmad3"/>
    <property type="match status" value="1"/>
</dbReference>
<proteinExistence type="predicted"/>
<organism evidence="2 3">
    <name type="scientific">Ruminococcus albus</name>
    <dbReference type="NCBI Taxonomy" id="1264"/>
    <lineage>
        <taxon>Bacteria</taxon>
        <taxon>Bacillati</taxon>
        <taxon>Bacillota</taxon>
        <taxon>Clostridia</taxon>
        <taxon>Eubacteriales</taxon>
        <taxon>Oscillospiraceae</taxon>
        <taxon>Ruminococcus</taxon>
    </lineage>
</organism>
<evidence type="ECO:0000259" key="1">
    <source>
        <dbReference type="Pfam" id="PF18754"/>
    </source>
</evidence>
<dbReference type="AlphaFoldDB" id="A0A1H7PBZ8"/>
<evidence type="ECO:0000313" key="3">
    <source>
        <dbReference type="Proteomes" id="UP000186015"/>
    </source>
</evidence>
<evidence type="ECO:0000313" key="2">
    <source>
        <dbReference type="EMBL" id="SEL33179.1"/>
    </source>
</evidence>
<dbReference type="EMBL" id="FOAT01000020">
    <property type="protein sequence ID" value="SEL33179.1"/>
    <property type="molecule type" value="Genomic_DNA"/>
</dbReference>
<protein>
    <recommendedName>
        <fullName evidence="1">Nucleotide modification associated domain-containing protein</fullName>
    </recommendedName>
</protein>
<reference evidence="2 3" key="1">
    <citation type="submission" date="2016-10" db="EMBL/GenBank/DDBJ databases">
        <authorList>
            <person name="de Groot N.N."/>
        </authorList>
    </citation>
    <scope>NUCLEOTIDE SEQUENCE [LARGE SCALE GENOMIC DNA]</scope>
    <source>
        <strain evidence="2 3">KH2T6</strain>
    </source>
</reference>
<dbReference type="InterPro" id="IPR041135">
    <property type="entry name" value="Nmad3"/>
</dbReference>
<accession>A0A1H7PBZ8</accession>
<sequence length="268" mass="30343">MKIILSRKGFDSSNGGCASPIMPDGTLLSMPIPSNDTDCFSDLRWNDTTYSKILSDLHPNKSYDGCHIDPDIRENNRVTPIENWSPAFGQIGAAQGVLKNAGVEVGDVFLFFGWFRQVESTDKGYRYVRRKGDDFYAHADMNIIYGYMQVGKILTAPDEIAKYNWHPHSSGHRLATTSNALYLPTKTLSFDCNMKGYGTLDFRKDRVLTMEGKGRATWNEYDFLMPEHVYGNKKNSAKGEGLYYCGIWQELVVFESDGLLEWVRGILK</sequence>
<feature type="domain" description="Nucleotide modification associated" evidence="1">
    <location>
        <begin position="2"/>
        <end position="230"/>
    </location>
</feature>